<dbReference type="Proteomes" id="UP000694416">
    <property type="component" value="Unplaced"/>
</dbReference>
<dbReference type="SUPFAM" id="SSF52518">
    <property type="entry name" value="Thiamin diphosphate-binding fold (THDP-binding)"/>
    <property type="match status" value="1"/>
</dbReference>
<dbReference type="Gene3D" id="3.40.50.970">
    <property type="match status" value="1"/>
</dbReference>
<dbReference type="InterPro" id="IPR051424">
    <property type="entry name" value="Transketolase-like"/>
</dbReference>
<evidence type="ECO:0000256" key="1">
    <source>
        <dbReference type="ARBA" id="ARBA00022679"/>
    </source>
</evidence>
<dbReference type="PANTHER" id="PTHR43195">
    <property type="entry name" value="TRANSKETOLASE"/>
    <property type="match status" value="1"/>
</dbReference>
<keyword evidence="2" id="KW-0786">Thiamine pyrophosphate</keyword>
<evidence type="ECO:0000256" key="2">
    <source>
        <dbReference type="ARBA" id="ARBA00023052"/>
    </source>
</evidence>
<evidence type="ECO:0000313" key="3">
    <source>
        <dbReference type="Ensembl" id="ENSPTEP00000019186.1"/>
    </source>
</evidence>
<organism evidence="3 4">
    <name type="scientific">Piliocolobus tephrosceles</name>
    <name type="common">Ugandan red Colobus</name>
    <dbReference type="NCBI Taxonomy" id="591936"/>
    <lineage>
        <taxon>Eukaryota</taxon>
        <taxon>Metazoa</taxon>
        <taxon>Chordata</taxon>
        <taxon>Craniata</taxon>
        <taxon>Vertebrata</taxon>
        <taxon>Euteleostomi</taxon>
        <taxon>Mammalia</taxon>
        <taxon>Eutheria</taxon>
        <taxon>Euarchontoglires</taxon>
        <taxon>Primates</taxon>
        <taxon>Haplorrhini</taxon>
        <taxon>Catarrhini</taxon>
        <taxon>Cercopithecidae</taxon>
        <taxon>Colobinae</taxon>
        <taxon>Piliocolobus</taxon>
    </lineage>
</organism>
<reference evidence="3" key="2">
    <citation type="submission" date="2025-09" db="UniProtKB">
        <authorList>
            <consortium name="Ensembl"/>
        </authorList>
    </citation>
    <scope>IDENTIFICATION</scope>
</reference>
<protein>
    <submittedName>
        <fullName evidence="3">Uncharacterized protein</fullName>
    </submittedName>
</protein>
<name>A0A8C9HFI5_9PRIM</name>
<accession>A0A8C9HFI5</accession>
<evidence type="ECO:0000313" key="4">
    <source>
        <dbReference type="Proteomes" id="UP000694416"/>
    </source>
</evidence>
<keyword evidence="1" id="KW-0808">Transferase</keyword>
<dbReference type="Ensembl" id="ENSPTET00000028051.1">
    <property type="protein sequence ID" value="ENSPTEP00000019186.1"/>
    <property type="gene ID" value="ENSPTEG00000020549.1"/>
</dbReference>
<proteinExistence type="predicted"/>
<dbReference type="InterPro" id="IPR029061">
    <property type="entry name" value="THDP-binding"/>
</dbReference>
<dbReference type="PANTHER" id="PTHR43195:SF2">
    <property type="entry name" value="TRANSKETOLASE-LIKE PROTEIN 1"/>
    <property type="match status" value="1"/>
</dbReference>
<dbReference type="AlphaFoldDB" id="A0A8C9HFI5"/>
<sequence>MFAKQEVLVPFSFFFFFFFRDGISLSLPRLEYNGVISVQADLELPTSGDPPASTSQGAGIIVSCLSFSHPTSCSSSAEIMSVLFFYIMRYKQSDPENPDNDRFVLAKVCQWGAQGCCGACWLSLKWASFIILVLSLCLKALVF</sequence>
<keyword evidence="4" id="KW-1185">Reference proteome</keyword>
<dbReference type="GO" id="GO:0030976">
    <property type="term" value="F:thiamine pyrophosphate binding"/>
    <property type="evidence" value="ECO:0007669"/>
    <property type="project" value="TreeGrafter"/>
</dbReference>
<dbReference type="GO" id="GO:0004802">
    <property type="term" value="F:transketolase activity"/>
    <property type="evidence" value="ECO:0007669"/>
    <property type="project" value="TreeGrafter"/>
</dbReference>
<reference evidence="3" key="1">
    <citation type="submission" date="2025-08" db="UniProtKB">
        <authorList>
            <consortium name="Ensembl"/>
        </authorList>
    </citation>
    <scope>IDENTIFICATION</scope>
</reference>